<keyword evidence="1" id="KW-1133">Transmembrane helix</keyword>
<evidence type="ECO:0000256" key="1">
    <source>
        <dbReference type="SAM" id="Phobius"/>
    </source>
</evidence>
<feature type="transmembrane region" description="Helical" evidence="1">
    <location>
        <begin position="12"/>
        <end position="36"/>
    </location>
</feature>
<accession>A0ABU7DCI6</accession>
<dbReference type="Proteomes" id="UP001352852">
    <property type="component" value="Unassembled WGS sequence"/>
</dbReference>
<evidence type="ECO:0000313" key="3">
    <source>
        <dbReference type="Proteomes" id="UP001352852"/>
    </source>
</evidence>
<proteinExistence type="predicted"/>
<organism evidence="2 3">
    <name type="scientific">Characodon lateralis</name>
    <dbReference type="NCBI Taxonomy" id="208331"/>
    <lineage>
        <taxon>Eukaryota</taxon>
        <taxon>Metazoa</taxon>
        <taxon>Chordata</taxon>
        <taxon>Craniata</taxon>
        <taxon>Vertebrata</taxon>
        <taxon>Euteleostomi</taxon>
        <taxon>Actinopterygii</taxon>
        <taxon>Neopterygii</taxon>
        <taxon>Teleostei</taxon>
        <taxon>Neoteleostei</taxon>
        <taxon>Acanthomorphata</taxon>
        <taxon>Ovalentaria</taxon>
        <taxon>Atherinomorphae</taxon>
        <taxon>Cyprinodontiformes</taxon>
        <taxon>Goodeidae</taxon>
        <taxon>Characodon</taxon>
    </lineage>
</organism>
<sequence length="93" mass="10285">KTPPSGSIPGSMFLFGLLTVMFVSVVLLLLLLGLLVRQHMNWKCNGKTKTSGAHEEDCGENGITYSDINILHLQQRRNVPNNGLEHKPSKQSQ</sequence>
<feature type="non-terminal residue" evidence="2">
    <location>
        <position position="1"/>
    </location>
</feature>
<protein>
    <submittedName>
        <fullName evidence="2">Uncharacterized protein</fullName>
    </submittedName>
</protein>
<reference evidence="2 3" key="1">
    <citation type="submission" date="2021-06" db="EMBL/GenBank/DDBJ databases">
        <authorList>
            <person name="Palmer J.M."/>
        </authorList>
    </citation>
    <scope>NUCLEOTIDE SEQUENCE [LARGE SCALE GENOMIC DNA]</scope>
    <source>
        <strain evidence="2 3">CL_MEX2019</strain>
        <tissue evidence="2">Muscle</tissue>
    </source>
</reference>
<evidence type="ECO:0000313" key="2">
    <source>
        <dbReference type="EMBL" id="MED6272677.1"/>
    </source>
</evidence>
<dbReference type="EMBL" id="JAHUTJ010022611">
    <property type="protein sequence ID" value="MED6272677.1"/>
    <property type="molecule type" value="Genomic_DNA"/>
</dbReference>
<keyword evidence="1" id="KW-0812">Transmembrane</keyword>
<comment type="caution">
    <text evidence="2">The sequence shown here is derived from an EMBL/GenBank/DDBJ whole genome shotgun (WGS) entry which is preliminary data.</text>
</comment>
<keyword evidence="3" id="KW-1185">Reference proteome</keyword>
<keyword evidence="1" id="KW-0472">Membrane</keyword>
<name>A0ABU7DCI6_9TELE</name>
<gene>
    <name evidence="2" type="ORF">CHARACLAT_032849</name>
</gene>